<proteinExistence type="predicted"/>
<keyword evidence="3" id="KW-1185">Reference proteome</keyword>
<evidence type="ECO:0000313" key="2">
    <source>
        <dbReference type="EMBL" id="GAA0170316.1"/>
    </source>
</evidence>
<dbReference type="AlphaFoldDB" id="A0AAV3R511"/>
<evidence type="ECO:0000313" key="3">
    <source>
        <dbReference type="Proteomes" id="UP001454036"/>
    </source>
</evidence>
<gene>
    <name evidence="2" type="ORF">LIER_24608</name>
</gene>
<accession>A0AAV3R511</accession>
<feature type="region of interest" description="Disordered" evidence="1">
    <location>
        <begin position="1"/>
        <end position="52"/>
    </location>
</feature>
<protein>
    <submittedName>
        <fullName evidence="2">Uncharacterized protein</fullName>
    </submittedName>
</protein>
<name>A0AAV3R511_LITER</name>
<reference evidence="2 3" key="1">
    <citation type="submission" date="2024-01" db="EMBL/GenBank/DDBJ databases">
        <title>The complete chloroplast genome sequence of Lithospermum erythrorhizon: insights into the phylogenetic relationship among Boraginaceae species and the maternal lineages of purple gromwells.</title>
        <authorList>
            <person name="Okada T."/>
            <person name="Watanabe K."/>
        </authorList>
    </citation>
    <scope>NUCLEOTIDE SEQUENCE [LARGE SCALE GENOMIC DNA]</scope>
</reference>
<evidence type="ECO:0000256" key="1">
    <source>
        <dbReference type="SAM" id="MobiDB-lite"/>
    </source>
</evidence>
<dbReference type="EMBL" id="BAABME010007192">
    <property type="protein sequence ID" value="GAA0170316.1"/>
    <property type="molecule type" value="Genomic_DNA"/>
</dbReference>
<comment type="caution">
    <text evidence="2">The sequence shown here is derived from an EMBL/GenBank/DDBJ whole genome shotgun (WGS) entry which is preliminary data.</text>
</comment>
<dbReference type="Proteomes" id="UP001454036">
    <property type="component" value="Unassembled WGS sequence"/>
</dbReference>
<organism evidence="2 3">
    <name type="scientific">Lithospermum erythrorhizon</name>
    <name type="common">Purple gromwell</name>
    <name type="synonym">Lithospermum officinale var. erythrorhizon</name>
    <dbReference type="NCBI Taxonomy" id="34254"/>
    <lineage>
        <taxon>Eukaryota</taxon>
        <taxon>Viridiplantae</taxon>
        <taxon>Streptophyta</taxon>
        <taxon>Embryophyta</taxon>
        <taxon>Tracheophyta</taxon>
        <taxon>Spermatophyta</taxon>
        <taxon>Magnoliopsida</taxon>
        <taxon>eudicotyledons</taxon>
        <taxon>Gunneridae</taxon>
        <taxon>Pentapetalae</taxon>
        <taxon>asterids</taxon>
        <taxon>lamiids</taxon>
        <taxon>Boraginales</taxon>
        <taxon>Boraginaceae</taxon>
        <taxon>Boraginoideae</taxon>
        <taxon>Lithospermeae</taxon>
        <taxon>Lithospermum</taxon>
    </lineage>
</organism>
<sequence>MEMDEERPSISHGEDLDAKRNEEGKKLVEIETGDDENHGVNNGGGDGDGKVQTDCIVDVVPDHSLEEKRFDKVTSILRKKAMLCLKWRILLHI</sequence>
<feature type="compositionally biased region" description="Basic and acidic residues" evidence="1">
    <location>
        <begin position="1"/>
        <end position="29"/>
    </location>
</feature>